<organism evidence="2 3">
    <name type="scientific">Coregonus suidteri</name>
    <dbReference type="NCBI Taxonomy" id="861788"/>
    <lineage>
        <taxon>Eukaryota</taxon>
        <taxon>Metazoa</taxon>
        <taxon>Chordata</taxon>
        <taxon>Craniata</taxon>
        <taxon>Vertebrata</taxon>
        <taxon>Euteleostomi</taxon>
        <taxon>Actinopterygii</taxon>
        <taxon>Neopterygii</taxon>
        <taxon>Teleostei</taxon>
        <taxon>Protacanthopterygii</taxon>
        <taxon>Salmoniformes</taxon>
        <taxon>Salmonidae</taxon>
        <taxon>Coregoninae</taxon>
        <taxon>Coregonus</taxon>
    </lineage>
</organism>
<protein>
    <recommendedName>
        <fullName evidence="4">EF-hand domain-containing protein</fullName>
    </recommendedName>
</protein>
<proteinExistence type="predicted"/>
<accession>A0AAN8LQA0</accession>
<feature type="region of interest" description="Disordered" evidence="1">
    <location>
        <begin position="44"/>
        <end position="66"/>
    </location>
</feature>
<dbReference type="EMBL" id="JAGTTL010000013">
    <property type="protein sequence ID" value="KAK6314444.1"/>
    <property type="molecule type" value="Genomic_DNA"/>
</dbReference>
<gene>
    <name evidence="2" type="ORF">J4Q44_G00159030</name>
</gene>
<dbReference type="Proteomes" id="UP001356427">
    <property type="component" value="Unassembled WGS sequence"/>
</dbReference>
<reference evidence="2 3" key="1">
    <citation type="submission" date="2021-04" db="EMBL/GenBank/DDBJ databases">
        <authorList>
            <person name="De Guttry C."/>
            <person name="Zahm M."/>
            <person name="Klopp C."/>
            <person name="Cabau C."/>
            <person name="Louis A."/>
            <person name="Berthelot C."/>
            <person name="Parey E."/>
            <person name="Roest Crollius H."/>
            <person name="Montfort J."/>
            <person name="Robinson-Rechavi M."/>
            <person name="Bucao C."/>
            <person name="Bouchez O."/>
            <person name="Gislard M."/>
            <person name="Lluch J."/>
            <person name="Milhes M."/>
            <person name="Lampietro C."/>
            <person name="Lopez Roques C."/>
            <person name="Donnadieu C."/>
            <person name="Braasch I."/>
            <person name="Desvignes T."/>
            <person name="Postlethwait J."/>
            <person name="Bobe J."/>
            <person name="Wedekind C."/>
            <person name="Guiguen Y."/>
        </authorList>
    </citation>
    <scope>NUCLEOTIDE SEQUENCE [LARGE SCALE GENOMIC DNA]</scope>
    <source>
        <strain evidence="2">Cs_M1</strain>
        <tissue evidence="2">Blood</tissue>
    </source>
</reference>
<dbReference type="AlphaFoldDB" id="A0AAN8LQA0"/>
<name>A0AAN8LQA0_9TELE</name>
<evidence type="ECO:0000313" key="3">
    <source>
        <dbReference type="Proteomes" id="UP001356427"/>
    </source>
</evidence>
<sequence>MRGFTDSTHHHGNWCHDVRDILELAGGDNDGLISKKDFINSDKRCSAPAAQRHHSGLPDSEGQAGL</sequence>
<comment type="caution">
    <text evidence="2">The sequence shown here is derived from an EMBL/GenBank/DDBJ whole genome shotgun (WGS) entry which is preliminary data.</text>
</comment>
<keyword evidence="3" id="KW-1185">Reference proteome</keyword>
<evidence type="ECO:0000313" key="2">
    <source>
        <dbReference type="EMBL" id="KAK6314444.1"/>
    </source>
</evidence>
<evidence type="ECO:0000256" key="1">
    <source>
        <dbReference type="SAM" id="MobiDB-lite"/>
    </source>
</evidence>
<evidence type="ECO:0008006" key="4">
    <source>
        <dbReference type="Google" id="ProtNLM"/>
    </source>
</evidence>